<evidence type="ECO:0000313" key="2">
    <source>
        <dbReference type="EMBL" id="ODN43172.1"/>
    </source>
</evidence>
<accession>A0ABX3A2T2</accession>
<comment type="caution">
    <text evidence="2">The sequence shown here is derived from an EMBL/GenBank/DDBJ whole genome shotgun (WGS) entry which is preliminary data.</text>
</comment>
<reference evidence="2 3" key="1">
    <citation type="submission" date="2016-08" db="EMBL/GenBank/DDBJ databases">
        <title>Draft genome sequence of Candidatus Piscirickettsia litoralis, from seawater.</title>
        <authorList>
            <person name="Wan X."/>
            <person name="Lee A.J."/>
            <person name="Hou S."/>
            <person name="Donachie S.P."/>
        </authorList>
    </citation>
    <scope>NUCLEOTIDE SEQUENCE [LARGE SCALE GENOMIC DNA]</scope>
    <source>
        <strain evidence="2 3">Y2</strain>
    </source>
</reference>
<evidence type="ECO:0000256" key="1">
    <source>
        <dbReference type="ARBA" id="ARBA00023002"/>
    </source>
</evidence>
<evidence type="ECO:0008006" key="4">
    <source>
        <dbReference type="Google" id="ProtNLM"/>
    </source>
</evidence>
<dbReference type="Pfam" id="PF14027">
    <property type="entry name" value="Questin_oxidase"/>
    <property type="match status" value="1"/>
</dbReference>
<gene>
    <name evidence="2" type="ORF">BGC07_09900</name>
</gene>
<keyword evidence="3" id="KW-1185">Reference proteome</keyword>
<dbReference type="PANTHER" id="PTHR35870:SF1">
    <property type="entry name" value="PROTEIN, PUTATIVE (AFU_ORTHOLOGUE AFUA_5G03330)-RELATED"/>
    <property type="match status" value="1"/>
</dbReference>
<sequence>MLGELLDKYKPLSPFYQNYKLANHLPMVLISLSKMGANHQRLEKYAKFYIDRYHLQTAVADVNMVAIDHKNWLNHLGCYSCYSSYLIFFKNEFSKFGKDDFLVHYLPQFINGFAVHAYHPLIRLALSVDAGDDNDIPYAFAYWAAGFWRLSDQKPNFDLGSHDDILSHIQSKAEFNKVQASGENIEIRLQKIVTQLDLKKLPVLNIHENSLKDIASVLAKLYFSTQNFTVLHGVTSCHALRTILPYFKSQQRQELAIRNYWLSLSVVYVMLGCPKYEDIPEISQLLPTWATLFQLACEHSDPHVIKLVYSCYEEYCHYGDQLYHAIAAQKLGLLQDF</sequence>
<dbReference type="EMBL" id="MDTU01000001">
    <property type="protein sequence ID" value="ODN43172.1"/>
    <property type="molecule type" value="Genomic_DNA"/>
</dbReference>
<name>A0ABX3A2T2_9GAMM</name>
<dbReference type="PANTHER" id="PTHR35870">
    <property type="entry name" value="PROTEIN, PUTATIVE (AFU_ORTHOLOGUE AFUA_5G03330)-RELATED"/>
    <property type="match status" value="1"/>
</dbReference>
<protein>
    <recommendedName>
        <fullName evidence="4">DUF4243 domain-containing protein</fullName>
    </recommendedName>
</protein>
<dbReference type="RefSeq" id="WP_069312971.1">
    <property type="nucleotide sequence ID" value="NZ_MDTU01000001.1"/>
</dbReference>
<proteinExistence type="predicted"/>
<dbReference type="Proteomes" id="UP000094329">
    <property type="component" value="Unassembled WGS sequence"/>
</dbReference>
<evidence type="ECO:0000313" key="3">
    <source>
        <dbReference type="Proteomes" id="UP000094329"/>
    </source>
</evidence>
<organism evidence="2 3">
    <name type="scientific">Piscirickettsia litoralis</name>
    <dbReference type="NCBI Taxonomy" id="1891921"/>
    <lineage>
        <taxon>Bacteria</taxon>
        <taxon>Pseudomonadati</taxon>
        <taxon>Pseudomonadota</taxon>
        <taxon>Gammaproteobacteria</taxon>
        <taxon>Thiotrichales</taxon>
        <taxon>Piscirickettsiaceae</taxon>
        <taxon>Piscirickettsia</taxon>
    </lineage>
</organism>
<dbReference type="InterPro" id="IPR025337">
    <property type="entry name" value="Questin_oxidase-like"/>
</dbReference>
<keyword evidence="1" id="KW-0560">Oxidoreductase</keyword>